<accession>A0A839TH24</accession>
<dbReference type="AlphaFoldDB" id="A0A839TH24"/>
<reference evidence="3 4" key="1">
    <citation type="submission" date="2020-08" db="EMBL/GenBank/DDBJ databases">
        <title>Genomic Encyclopedia of Type Strains, Phase III (KMG-III): the genomes of soil and plant-associated and newly described type strains.</title>
        <authorList>
            <person name="Whitman W."/>
        </authorList>
    </citation>
    <scope>NUCLEOTIDE SEQUENCE [LARGE SCALE GENOMIC DNA]</scope>
    <source>
        <strain evidence="3 4">CECT 5885</strain>
    </source>
</reference>
<keyword evidence="2" id="KW-0460">Magnesium</keyword>
<feature type="active site" description="Proton acceptor" evidence="2">
    <location>
        <position position="69"/>
    </location>
</feature>
<proteinExistence type="inferred from homology"/>
<dbReference type="GO" id="GO:0009252">
    <property type="term" value="P:peptidoglycan biosynthetic process"/>
    <property type="evidence" value="ECO:0007669"/>
    <property type="project" value="UniProtKB-UniRule"/>
</dbReference>
<feature type="binding site" evidence="2">
    <location>
        <position position="38"/>
    </location>
    <ligand>
        <name>substrate</name>
    </ligand>
</feature>
<feature type="binding site" evidence="2">
    <location>
        <begin position="195"/>
        <end position="197"/>
    </location>
    <ligand>
        <name>substrate</name>
    </ligand>
</feature>
<dbReference type="PANTHER" id="PTHR10291">
    <property type="entry name" value="DEHYDRODOLICHYL DIPHOSPHATE SYNTHASE FAMILY MEMBER"/>
    <property type="match status" value="1"/>
</dbReference>
<dbReference type="CDD" id="cd00475">
    <property type="entry name" value="Cis_IPPS"/>
    <property type="match status" value="1"/>
</dbReference>
<dbReference type="InterPro" id="IPR001441">
    <property type="entry name" value="UPP_synth-like"/>
</dbReference>
<comment type="function">
    <text evidence="2">Catalyzes the sequential condensation of isopentenyl diphosphate (IPP) with (2E,6E)-farnesyl diphosphate (E,E-FPP) to yield (2Z,6Z,10Z,14Z,18Z,22Z,26Z,30Z,34E,38E)-undecaprenyl diphosphate (di-trans,octa-cis-UPP). UPP is the precursor of glycosyl carrier lipid in the biosynthesis of bacterial cell wall polysaccharide components such as peptidoglycan and lipopolysaccharide.</text>
</comment>
<dbReference type="Pfam" id="PF01255">
    <property type="entry name" value="Prenyltransf"/>
    <property type="match status" value="1"/>
</dbReference>
<keyword evidence="2" id="KW-0133">Cell shape</keyword>
<dbReference type="InterPro" id="IPR036424">
    <property type="entry name" value="UPP_synth-like_sf"/>
</dbReference>
<feature type="active site" evidence="2">
    <location>
        <position position="21"/>
    </location>
</feature>
<organism evidence="3 4">
    <name type="scientific">Psychrobacter luti</name>
    <dbReference type="NCBI Taxonomy" id="198481"/>
    <lineage>
        <taxon>Bacteria</taxon>
        <taxon>Pseudomonadati</taxon>
        <taxon>Pseudomonadota</taxon>
        <taxon>Gammaproteobacteria</taxon>
        <taxon>Moraxellales</taxon>
        <taxon>Moraxellaceae</taxon>
        <taxon>Psychrobacter</taxon>
    </lineage>
</organism>
<dbReference type="GO" id="GO:0071555">
    <property type="term" value="P:cell wall organization"/>
    <property type="evidence" value="ECO:0007669"/>
    <property type="project" value="UniProtKB-KW"/>
</dbReference>
<feature type="binding site" evidence="2">
    <location>
        <position position="208"/>
    </location>
    <ligand>
        <name>Mg(2+)</name>
        <dbReference type="ChEBI" id="CHEBI:18420"/>
    </ligand>
</feature>
<dbReference type="RefSeq" id="WP_183620788.1">
    <property type="nucleotide sequence ID" value="NZ_CAJHAH010000003.1"/>
</dbReference>
<keyword evidence="4" id="KW-1185">Reference proteome</keyword>
<feature type="binding site" evidence="2">
    <location>
        <position position="70"/>
    </location>
    <ligand>
        <name>substrate</name>
    </ligand>
</feature>
<comment type="caution">
    <text evidence="3">The sequence shown here is derived from an EMBL/GenBank/DDBJ whole genome shotgun (WGS) entry which is preliminary data.</text>
</comment>
<name>A0A839TH24_9GAMM</name>
<feature type="binding site" evidence="2">
    <location>
        <position position="189"/>
    </location>
    <ligand>
        <name>substrate</name>
    </ligand>
</feature>
<dbReference type="EC" id="2.5.1.31" evidence="2"/>
<feature type="binding site" evidence="2">
    <location>
        <position position="34"/>
    </location>
    <ligand>
        <name>substrate</name>
    </ligand>
</feature>
<keyword evidence="1 2" id="KW-0808">Transferase</keyword>
<comment type="catalytic activity">
    <reaction evidence="2">
        <text>8 isopentenyl diphosphate + (2E,6E)-farnesyl diphosphate = di-trans,octa-cis-undecaprenyl diphosphate + 8 diphosphate</text>
        <dbReference type="Rhea" id="RHEA:27551"/>
        <dbReference type="ChEBI" id="CHEBI:33019"/>
        <dbReference type="ChEBI" id="CHEBI:58405"/>
        <dbReference type="ChEBI" id="CHEBI:128769"/>
        <dbReference type="ChEBI" id="CHEBI:175763"/>
        <dbReference type="EC" id="2.5.1.31"/>
    </reaction>
</comment>
<dbReference type="Gene3D" id="3.40.1180.10">
    <property type="entry name" value="Decaprenyl diphosphate synthase-like"/>
    <property type="match status" value="1"/>
</dbReference>
<comment type="similarity">
    <text evidence="2">Belongs to the UPP synthase family.</text>
</comment>
<dbReference type="InterPro" id="IPR018520">
    <property type="entry name" value="UPP_synth-like_CS"/>
</dbReference>
<feature type="binding site" evidence="2">
    <location>
        <begin position="22"/>
        <end position="25"/>
    </location>
    <ligand>
        <name>substrate</name>
    </ligand>
</feature>
<feature type="binding site" evidence="2">
    <location>
        <position position="72"/>
    </location>
    <ligand>
        <name>substrate</name>
    </ligand>
</feature>
<gene>
    <name evidence="2" type="primary">uppS</name>
    <name evidence="3" type="ORF">FHS24_001831</name>
</gene>
<dbReference type="NCBIfam" id="TIGR00055">
    <property type="entry name" value="uppS"/>
    <property type="match status" value="1"/>
</dbReference>
<dbReference type="GO" id="GO:0005829">
    <property type="term" value="C:cytosol"/>
    <property type="evidence" value="ECO:0007669"/>
    <property type="project" value="TreeGrafter"/>
</dbReference>
<keyword evidence="2" id="KW-0961">Cell wall biogenesis/degradation</keyword>
<comment type="caution">
    <text evidence="2">Lacks conserved residue(s) required for the propagation of feature annotation.</text>
</comment>
<keyword evidence="2" id="KW-0479">Metal-binding</keyword>
<dbReference type="EMBL" id="JACHXL010000003">
    <property type="protein sequence ID" value="MBB3107314.1"/>
    <property type="molecule type" value="Genomic_DNA"/>
</dbReference>
<comment type="cofactor">
    <cofactor evidence="2">
        <name>Mg(2+)</name>
        <dbReference type="ChEBI" id="CHEBI:18420"/>
    </cofactor>
    <text evidence="2">Binds 2 magnesium ions per subunit.</text>
</comment>
<dbReference type="SUPFAM" id="SSF64005">
    <property type="entry name" value="Undecaprenyl diphosphate synthase"/>
    <property type="match status" value="1"/>
</dbReference>
<keyword evidence="2" id="KW-0573">Peptidoglycan synthesis</keyword>
<comment type="subunit">
    <text evidence="2">Homodimer.</text>
</comment>
<feature type="binding site" evidence="2">
    <location>
        <begin position="66"/>
        <end position="68"/>
    </location>
    <ligand>
        <name>substrate</name>
    </ligand>
</feature>
<dbReference type="PROSITE" id="PS01066">
    <property type="entry name" value="UPP_SYNTHASE"/>
    <property type="match status" value="1"/>
</dbReference>
<evidence type="ECO:0000313" key="4">
    <source>
        <dbReference type="Proteomes" id="UP000588111"/>
    </source>
</evidence>
<dbReference type="GO" id="GO:0016094">
    <property type="term" value="P:polyprenol biosynthetic process"/>
    <property type="evidence" value="ECO:0007669"/>
    <property type="project" value="TreeGrafter"/>
</dbReference>
<dbReference type="PANTHER" id="PTHR10291:SF0">
    <property type="entry name" value="DEHYDRODOLICHYL DIPHOSPHATE SYNTHASE 2"/>
    <property type="match status" value="1"/>
</dbReference>
<sequence>MSIPDALTPALLPRHIAVIMDGNNRYGKINHLGKGQGHIAGKDALDPIVEYCVSTGIEVLTVFAFSSENWQRPPSEVALLMQLLSLTINEQMPRMLKYRIRLRFIGDRSQLSEDLQVLMLDAEAKTADFEAMALVIAISYGGQWDIAHAAKQLAEQVEVGELRAEDINKEMLGEYVQLADAPAVDMLIRTGGEYRLSNFLLWQSAYAELFFTQTLWPDFKVAELAAMIAEFAQRQRRFGKTSEQVVTEQQTR</sequence>
<dbReference type="Proteomes" id="UP000588111">
    <property type="component" value="Unassembled WGS sequence"/>
</dbReference>
<protein>
    <recommendedName>
        <fullName evidence="2">Ditrans,polycis-undecaprenyl-diphosphate synthase ((2E,6E)-farnesyl-diphosphate specific)</fullName>
        <ecNumber evidence="2">2.5.1.31</ecNumber>
    </recommendedName>
    <alternativeName>
        <fullName evidence="2">Ditrans,polycis-undecaprenylcistransferase</fullName>
    </alternativeName>
    <alternativeName>
        <fullName evidence="2">Undecaprenyl diphosphate synthase</fullName>
        <shortName evidence="2">UDS</shortName>
    </alternativeName>
    <alternativeName>
        <fullName evidence="2">Undecaprenyl pyrophosphate synthase</fullName>
        <shortName evidence="2">UPP synthase</shortName>
    </alternativeName>
</protein>
<dbReference type="GO" id="GO:0008360">
    <property type="term" value="P:regulation of cell shape"/>
    <property type="evidence" value="ECO:0007669"/>
    <property type="project" value="UniProtKB-KW"/>
</dbReference>
<evidence type="ECO:0000256" key="2">
    <source>
        <dbReference type="HAMAP-Rule" id="MF_01139"/>
    </source>
</evidence>
<dbReference type="GO" id="GO:0008834">
    <property type="term" value="F:ditrans,polycis-undecaprenyl-diphosphate synthase [(2E,6E)-farnesyl-diphosphate specific] activity"/>
    <property type="evidence" value="ECO:0007669"/>
    <property type="project" value="UniProtKB-UniRule"/>
</dbReference>
<feature type="binding site" evidence="2">
    <location>
        <position position="21"/>
    </location>
    <ligand>
        <name>Mg(2+)</name>
        <dbReference type="ChEBI" id="CHEBI:18420"/>
    </ligand>
</feature>
<evidence type="ECO:0000256" key="1">
    <source>
        <dbReference type="ARBA" id="ARBA00022679"/>
    </source>
</evidence>
<dbReference type="HAMAP" id="MF_01139">
    <property type="entry name" value="ISPT"/>
    <property type="match status" value="1"/>
</dbReference>
<evidence type="ECO:0000313" key="3">
    <source>
        <dbReference type="EMBL" id="MBB3107314.1"/>
    </source>
</evidence>
<dbReference type="FunFam" id="3.40.1180.10:FF:000001">
    <property type="entry name" value="(2E,6E)-farnesyl-diphosphate-specific ditrans,polycis-undecaprenyl-diphosphate synthase"/>
    <property type="match status" value="1"/>
</dbReference>
<dbReference type="GO" id="GO:0000287">
    <property type="term" value="F:magnesium ion binding"/>
    <property type="evidence" value="ECO:0007669"/>
    <property type="project" value="UniProtKB-UniRule"/>
</dbReference>